<keyword evidence="7 9" id="KW-1133">Transmembrane helix</keyword>
<dbReference type="CDD" id="cd06261">
    <property type="entry name" value="TM_PBP2"/>
    <property type="match status" value="1"/>
</dbReference>
<keyword evidence="4 9" id="KW-0813">Transport</keyword>
<evidence type="ECO:0000256" key="4">
    <source>
        <dbReference type="ARBA" id="ARBA00022448"/>
    </source>
</evidence>
<keyword evidence="6 9" id="KW-0812">Transmembrane</keyword>
<comment type="function">
    <text evidence="10">Part of the ABC transporter complex UgpBAEC involved in sn-glycerol-3-phosphate (G3P) import. Probably responsible for the translocation of the substrate across the membrane.</text>
</comment>
<dbReference type="InterPro" id="IPR035906">
    <property type="entry name" value="MetI-like_sf"/>
</dbReference>
<dbReference type="RefSeq" id="WP_117004127.1">
    <property type="nucleotide sequence ID" value="NZ_BMJS01000085.1"/>
</dbReference>
<dbReference type="PROSITE" id="PS50928">
    <property type="entry name" value="ABC_TM1"/>
    <property type="match status" value="1"/>
</dbReference>
<dbReference type="InterPro" id="IPR000515">
    <property type="entry name" value="MetI-like"/>
</dbReference>
<dbReference type="Pfam" id="PF00528">
    <property type="entry name" value="BPD_transp_1"/>
    <property type="match status" value="1"/>
</dbReference>
<sequence length="285" mass="32013">MMVERRPVLTFMTHALLILGIVIMLLPIYVAFVTSTQSIETLNSATQVIPMLPGHDFATNYQTALVGSSQYNIPPALLLLWNSFLMALAIAVGKIILALISAYAVVYFNFRFKMLFFWAIFLTLMLPVEVRIVPTYDIVINLGMLNTFAGLTLPLIASATATFMFRQFFMTIPRQYAEAAAIDGAGPVRFFIDVVLPLSKTNIVALFIVIFIYGWNQFLWPLIITSSDQSLHTIVMGLMQIADTLGQIPNWNFIMAEVMLATIIPVLIVVIMQRWFVKGLMETDK</sequence>
<feature type="transmembrane region" description="Helical" evidence="9">
    <location>
        <begin position="145"/>
        <end position="165"/>
    </location>
</feature>
<feature type="transmembrane region" description="Helical" evidence="9">
    <location>
        <begin position="253"/>
        <end position="277"/>
    </location>
</feature>
<comment type="subunit">
    <text evidence="2 10">The complex is composed of two ATP-binding proteins (UgpC), two transmembrane proteins (UgpA and UgpE) and a solute-binding protein (UgpB).</text>
</comment>
<dbReference type="PANTHER" id="PTHR43744">
    <property type="entry name" value="ABC TRANSPORTER PERMEASE PROTEIN MG189-RELATED-RELATED"/>
    <property type="match status" value="1"/>
</dbReference>
<dbReference type="Gene3D" id="1.10.3720.10">
    <property type="entry name" value="MetI-like"/>
    <property type="match status" value="1"/>
</dbReference>
<dbReference type="OrthoDB" id="369039at2"/>
<keyword evidence="13" id="KW-1185">Reference proteome</keyword>
<keyword evidence="5 10" id="KW-1003">Cell membrane</keyword>
<dbReference type="GO" id="GO:0055085">
    <property type="term" value="P:transmembrane transport"/>
    <property type="evidence" value="ECO:0007669"/>
    <property type="project" value="InterPro"/>
</dbReference>
<feature type="transmembrane region" description="Helical" evidence="9">
    <location>
        <begin position="12"/>
        <end position="32"/>
    </location>
</feature>
<reference evidence="12" key="2">
    <citation type="submission" date="2020-09" db="EMBL/GenBank/DDBJ databases">
        <authorList>
            <person name="Sun Q."/>
            <person name="Zhou Y."/>
        </authorList>
    </citation>
    <scope>NUCLEOTIDE SEQUENCE</scope>
    <source>
        <strain evidence="12">CGMCC 1.15758</strain>
    </source>
</reference>
<dbReference type="Proteomes" id="UP000636949">
    <property type="component" value="Unassembled WGS sequence"/>
</dbReference>
<evidence type="ECO:0000256" key="6">
    <source>
        <dbReference type="ARBA" id="ARBA00022692"/>
    </source>
</evidence>
<evidence type="ECO:0000313" key="13">
    <source>
        <dbReference type="Proteomes" id="UP000636949"/>
    </source>
</evidence>
<dbReference type="NCBIfam" id="NF008210">
    <property type="entry name" value="PRK10973.1"/>
    <property type="match status" value="1"/>
</dbReference>
<accession>A0A8J2Z7K9</accession>
<dbReference type="GO" id="GO:0005886">
    <property type="term" value="C:plasma membrane"/>
    <property type="evidence" value="ECO:0007669"/>
    <property type="project" value="UniProtKB-SubCell"/>
</dbReference>
<comment type="similarity">
    <text evidence="9">Belongs to the binding-protein-dependent transport system permease family.</text>
</comment>
<gene>
    <name evidence="12" type="primary">ugpEc</name>
    <name evidence="10" type="synonym">ugpE</name>
    <name evidence="12" type="ORF">GCM10010995_28220</name>
</gene>
<feature type="transmembrane region" description="Helical" evidence="9">
    <location>
        <begin position="115"/>
        <end position="133"/>
    </location>
</feature>
<dbReference type="SUPFAM" id="SSF161098">
    <property type="entry name" value="MetI-like"/>
    <property type="match status" value="1"/>
</dbReference>
<dbReference type="AlphaFoldDB" id="A0A8J2Z7K9"/>
<dbReference type="EMBL" id="BMJS01000085">
    <property type="protein sequence ID" value="GGG08972.1"/>
    <property type="molecule type" value="Genomic_DNA"/>
</dbReference>
<evidence type="ECO:0000256" key="8">
    <source>
        <dbReference type="ARBA" id="ARBA00023136"/>
    </source>
</evidence>
<protein>
    <recommendedName>
        <fullName evidence="3 10">sn-glycerol-3-phosphate transport system permease protein UgpE</fullName>
    </recommendedName>
</protein>
<keyword evidence="8 9" id="KW-0472">Membrane</keyword>
<proteinExistence type="inferred from homology"/>
<evidence type="ECO:0000256" key="3">
    <source>
        <dbReference type="ARBA" id="ARBA00020515"/>
    </source>
</evidence>
<comment type="subcellular location">
    <subcellularLocation>
        <location evidence="10">Cell inner membrane</location>
        <topology evidence="10">Multi-pass membrane protein</topology>
    </subcellularLocation>
    <subcellularLocation>
        <location evidence="1 9">Cell membrane</location>
        <topology evidence="1 9">Multi-pass membrane protein</topology>
    </subcellularLocation>
</comment>
<evidence type="ECO:0000256" key="10">
    <source>
        <dbReference type="RuleBase" id="RU363056"/>
    </source>
</evidence>
<feature type="transmembrane region" description="Helical" evidence="9">
    <location>
        <begin position="84"/>
        <end position="108"/>
    </location>
</feature>
<evidence type="ECO:0000256" key="9">
    <source>
        <dbReference type="RuleBase" id="RU363032"/>
    </source>
</evidence>
<keyword evidence="10" id="KW-0997">Cell inner membrane</keyword>
<comment type="caution">
    <text evidence="12">The sequence shown here is derived from an EMBL/GenBank/DDBJ whole genome shotgun (WGS) entry which is preliminary data.</text>
</comment>
<evidence type="ECO:0000256" key="1">
    <source>
        <dbReference type="ARBA" id="ARBA00004651"/>
    </source>
</evidence>
<name>A0A8J2Z7K9_9GAMM</name>
<organism evidence="12 13">
    <name type="scientific">Cysteiniphilum litorale</name>
    <dbReference type="NCBI Taxonomy" id="2056700"/>
    <lineage>
        <taxon>Bacteria</taxon>
        <taxon>Pseudomonadati</taxon>
        <taxon>Pseudomonadota</taxon>
        <taxon>Gammaproteobacteria</taxon>
        <taxon>Thiotrichales</taxon>
        <taxon>Fastidiosibacteraceae</taxon>
        <taxon>Cysteiniphilum</taxon>
    </lineage>
</organism>
<evidence type="ECO:0000256" key="5">
    <source>
        <dbReference type="ARBA" id="ARBA00022475"/>
    </source>
</evidence>
<evidence type="ECO:0000256" key="2">
    <source>
        <dbReference type="ARBA" id="ARBA00011557"/>
    </source>
</evidence>
<feature type="transmembrane region" description="Helical" evidence="9">
    <location>
        <begin position="203"/>
        <end position="223"/>
    </location>
</feature>
<evidence type="ECO:0000313" key="12">
    <source>
        <dbReference type="EMBL" id="GGG08972.1"/>
    </source>
</evidence>
<dbReference type="PANTHER" id="PTHR43744:SF8">
    <property type="entry name" value="SN-GLYCEROL-3-PHOSPHATE TRANSPORT SYSTEM PERMEASE PROTEIN UGPE"/>
    <property type="match status" value="1"/>
</dbReference>
<feature type="domain" description="ABC transmembrane type-1" evidence="11">
    <location>
        <begin position="80"/>
        <end position="272"/>
    </location>
</feature>
<reference evidence="12" key="1">
    <citation type="journal article" date="2014" name="Int. J. Syst. Evol. Microbiol.">
        <title>Complete genome sequence of Corynebacterium casei LMG S-19264T (=DSM 44701T), isolated from a smear-ripened cheese.</title>
        <authorList>
            <consortium name="US DOE Joint Genome Institute (JGI-PGF)"/>
            <person name="Walter F."/>
            <person name="Albersmeier A."/>
            <person name="Kalinowski J."/>
            <person name="Ruckert C."/>
        </authorList>
    </citation>
    <scope>NUCLEOTIDE SEQUENCE</scope>
    <source>
        <strain evidence="12">CGMCC 1.15758</strain>
    </source>
</reference>
<evidence type="ECO:0000259" key="11">
    <source>
        <dbReference type="PROSITE" id="PS50928"/>
    </source>
</evidence>
<evidence type="ECO:0000256" key="7">
    <source>
        <dbReference type="ARBA" id="ARBA00022989"/>
    </source>
</evidence>